<dbReference type="Proteomes" id="UP000239480">
    <property type="component" value="Unassembled WGS sequence"/>
</dbReference>
<name>A0A2T0RK19_9RHOB</name>
<feature type="compositionally biased region" description="Basic and acidic residues" evidence="1">
    <location>
        <begin position="37"/>
        <end position="49"/>
    </location>
</feature>
<dbReference type="AlphaFoldDB" id="A0A2T0RK19"/>
<accession>A0A2T0RK19</accession>
<gene>
    <name evidence="2" type="ORF">CLV78_10980</name>
</gene>
<evidence type="ECO:0000313" key="3">
    <source>
        <dbReference type="Proteomes" id="UP000239480"/>
    </source>
</evidence>
<dbReference type="EMBL" id="PVTD01000009">
    <property type="protein sequence ID" value="PRY21467.1"/>
    <property type="molecule type" value="Genomic_DNA"/>
</dbReference>
<proteinExistence type="predicted"/>
<sequence>MTTNQISSSVRQTGQGTFLSRIVSLLRASRCLASDNHRMKSLPSDRLDDMGIAPRTDANARSSGEAGPIPRADLW</sequence>
<comment type="caution">
    <text evidence="2">The sequence shown here is derived from an EMBL/GenBank/DDBJ whole genome shotgun (WGS) entry which is preliminary data.</text>
</comment>
<feature type="region of interest" description="Disordered" evidence="1">
    <location>
        <begin position="37"/>
        <end position="75"/>
    </location>
</feature>
<organism evidence="2 3">
    <name type="scientific">Aliiruegeria haliotis</name>
    <dbReference type="NCBI Taxonomy" id="1280846"/>
    <lineage>
        <taxon>Bacteria</taxon>
        <taxon>Pseudomonadati</taxon>
        <taxon>Pseudomonadota</taxon>
        <taxon>Alphaproteobacteria</taxon>
        <taxon>Rhodobacterales</taxon>
        <taxon>Roseobacteraceae</taxon>
        <taxon>Aliiruegeria</taxon>
    </lineage>
</organism>
<protein>
    <submittedName>
        <fullName evidence="2">Uncharacterized protein</fullName>
    </submittedName>
</protein>
<reference evidence="2 3" key="1">
    <citation type="submission" date="2018-03" db="EMBL/GenBank/DDBJ databases">
        <title>Genomic Encyclopedia of Archaeal and Bacterial Type Strains, Phase II (KMG-II): from individual species to whole genera.</title>
        <authorList>
            <person name="Goeker M."/>
        </authorList>
    </citation>
    <scope>NUCLEOTIDE SEQUENCE [LARGE SCALE GENOMIC DNA]</scope>
    <source>
        <strain evidence="2 3">DSM 29328</strain>
    </source>
</reference>
<evidence type="ECO:0000256" key="1">
    <source>
        <dbReference type="SAM" id="MobiDB-lite"/>
    </source>
</evidence>
<evidence type="ECO:0000313" key="2">
    <source>
        <dbReference type="EMBL" id="PRY21467.1"/>
    </source>
</evidence>
<keyword evidence="3" id="KW-1185">Reference proteome</keyword>